<keyword evidence="1" id="KW-0472">Membrane</keyword>
<sequence length="50" mass="6075">MHDNSLLSVPKWHIFFFISASFPLHLFYYANTIISNAYIKYIHIPFEYTY</sequence>
<proteinExistence type="predicted"/>
<feature type="transmembrane region" description="Helical" evidence="1">
    <location>
        <begin position="12"/>
        <end position="30"/>
    </location>
</feature>
<dbReference type="EMBL" id="ABCC02000017">
    <property type="protein sequence ID" value="EDP18263.1"/>
    <property type="molecule type" value="Genomic_DNA"/>
</dbReference>
<name>A8RLH0_ENTBW</name>
<comment type="caution">
    <text evidence="2">The sequence shown here is derived from an EMBL/GenBank/DDBJ whole genome shotgun (WGS) entry which is preliminary data.</text>
</comment>
<dbReference type="AlphaFoldDB" id="A8RLH0"/>
<keyword evidence="1" id="KW-1133">Transmembrane helix</keyword>
<reference evidence="2 3" key="2">
    <citation type="submission" date="2007-09" db="EMBL/GenBank/DDBJ databases">
        <title>Draft genome sequence of Clostridium bolteae (ATCC BAA-613).</title>
        <authorList>
            <person name="Sudarsanam P."/>
            <person name="Ley R."/>
            <person name="Guruge J."/>
            <person name="Turnbaugh P.J."/>
            <person name="Mahowald M."/>
            <person name="Liep D."/>
            <person name="Gordon J."/>
        </authorList>
    </citation>
    <scope>NUCLEOTIDE SEQUENCE [LARGE SCALE GENOMIC DNA]</scope>
    <source>
        <strain evidence="3">ATCC BAA-613 / DSM 15670 / CCUG 46953 / JCM 12243 / WAL 16351</strain>
    </source>
</reference>
<evidence type="ECO:0000313" key="3">
    <source>
        <dbReference type="Proteomes" id="UP000005396"/>
    </source>
</evidence>
<evidence type="ECO:0000313" key="2">
    <source>
        <dbReference type="EMBL" id="EDP18263.1"/>
    </source>
</evidence>
<protein>
    <submittedName>
        <fullName evidence="2">Uncharacterized protein</fullName>
    </submittedName>
</protein>
<dbReference type="Proteomes" id="UP000005396">
    <property type="component" value="Unassembled WGS sequence"/>
</dbReference>
<dbReference type="HOGENOM" id="CLU_3116279_0_0_9"/>
<accession>A8RLH0</accession>
<evidence type="ECO:0000256" key="1">
    <source>
        <dbReference type="SAM" id="Phobius"/>
    </source>
</evidence>
<reference evidence="2 3" key="1">
    <citation type="submission" date="2007-08" db="EMBL/GenBank/DDBJ databases">
        <authorList>
            <person name="Fulton L."/>
            <person name="Clifton S."/>
            <person name="Fulton B."/>
            <person name="Xu J."/>
            <person name="Minx P."/>
            <person name="Pepin K.H."/>
            <person name="Johnson M."/>
            <person name="Thiruvilangam P."/>
            <person name="Bhonagiri V."/>
            <person name="Nash W.E."/>
            <person name="Mardis E.R."/>
            <person name="Wilson R.K."/>
        </authorList>
    </citation>
    <scope>NUCLEOTIDE SEQUENCE [LARGE SCALE GENOMIC DNA]</scope>
    <source>
        <strain evidence="3">ATCC BAA-613 / DSM 15670 / CCUG 46953 / JCM 12243 / WAL 16351</strain>
    </source>
</reference>
<keyword evidence="1" id="KW-0812">Transmembrane</keyword>
<organism evidence="2 3">
    <name type="scientific">Enterocloster bolteae (strain ATCC BAA-613 / DSM 15670 / CCUG 46953 / JCM 12243 / WAL 16351)</name>
    <name type="common">Clostridium bolteae</name>
    <dbReference type="NCBI Taxonomy" id="411902"/>
    <lineage>
        <taxon>Bacteria</taxon>
        <taxon>Bacillati</taxon>
        <taxon>Bacillota</taxon>
        <taxon>Clostridia</taxon>
        <taxon>Lachnospirales</taxon>
        <taxon>Lachnospiraceae</taxon>
        <taxon>Enterocloster</taxon>
    </lineage>
</organism>
<dbReference type="PaxDb" id="411902-CLOBOL_01618"/>
<gene>
    <name evidence="2" type="ORF">CLOBOL_01618</name>
</gene>